<gene>
    <name evidence="1" type="ORF">ACE1CC_06440</name>
</gene>
<comment type="caution">
    <text evidence="1">The sequence shown here is derived from an EMBL/GenBank/DDBJ whole genome shotgun (WGS) entry which is preliminary data.</text>
</comment>
<keyword evidence="2" id="KW-1185">Reference proteome</keyword>
<dbReference type="RefSeq" id="WP_413269640.1">
    <property type="nucleotide sequence ID" value="NZ_JBHFNQ010000052.1"/>
</dbReference>
<name>A0ABV4X151_9CYAN</name>
<organism evidence="1 2">
    <name type="scientific">Floridaenema aerugineum BLCC-F46</name>
    <dbReference type="NCBI Taxonomy" id="3153654"/>
    <lineage>
        <taxon>Bacteria</taxon>
        <taxon>Bacillati</taxon>
        <taxon>Cyanobacteriota</taxon>
        <taxon>Cyanophyceae</taxon>
        <taxon>Oscillatoriophycideae</taxon>
        <taxon>Aerosakkonematales</taxon>
        <taxon>Aerosakkonemataceae</taxon>
        <taxon>Floridanema</taxon>
        <taxon>Floridanema aerugineum</taxon>
    </lineage>
</organism>
<evidence type="ECO:0000313" key="1">
    <source>
        <dbReference type="EMBL" id="MFB2876512.1"/>
    </source>
</evidence>
<dbReference type="EMBL" id="JBHFNQ010000052">
    <property type="protein sequence ID" value="MFB2876512.1"/>
    <property type="molecule type" value="Genomic_DNA"/>
</dbReference>
<dbReference type="InterPro" id="IPR043519">
    <property type="entry name" value="NT_sf"/>
</dbReference>
<reference evidence="1 2" key="1">
    <citation type="submission" date="2024-09" db="EMBL/GenBank/DDBJ databases">
        <title>Floridaenema gen nov. (Aerosakkonemataceae, Aerosakkonematales ord. nov., Cyanobacteria) from benthic tropical and subtropical fresh waters, with the description of four new species.</title>
        <authorList>
            <person name="Moretto J.A."/>
            <person name="Berthold D.E."/>
            <person name="Lefler F.W."/>
            <person name="Huang I.-S."/>
            <person name="Laughinghouse H. IV."/>
        </authorList>
    </citation>
    <scope>NUCLEOTIDE SEQUENCE [LARGE SCALE GENOMIC DNA]</scope>
    <source>
        <strain evidence="1 2">BLCC-F46</strain>
    </source>
</reference>
<dbReference type="Proteomes" id="UP001576774">
    <property type="component" value="Unassembled WGS sequence"/>
</dbReference>
<accession>A0ABV4X151</accession>
<dbReference type="Gene3D" id="3.30.460.10">
    <property type="entry name" value="Beta Polymerase, domain 2"/>
    <property type="match status" value="1"/>
</dbReference>
<dbReference type="SUPFAM" id="SSF81301">
    <property type="entry name" value="Nucleotidyltransferase"/>
    <property type="match status" value="1"/>
</dbReference>
<protein>
    <submittedName>
        <fullName evidence="1">Nucleotidyltransferase</fullName>
    </submittedName>
</protein>
<evidence type="ECO:0000313" key="2">
    <source>
        <dbReference type="Proteomes" id="UP001576774"/>
    </source>
</evidence>
<sequence length="274" mass="31601">MNAILKTGDLLTTDSQGFIINPCSFEKISPPWTEIIADLKTAYREIFGKKLHSIYLRGSVPRGKAISRVSDLDSLAVISGNLEKSELTKIQLACRKIKHQYPFCKNVDFLCVSYREIIESESILKMLIKTQSLCICGEDITLVFPNYKPGIEMVSHAFELAEDLKILQDELQCLGNNNIFYSKFIKDRCAWIMKRIVRTGLELVMLREQVYTRDLYPSYLLFSKHYPNQQRYMRKALELAINPSDNLAGLLIFLREFGSWLVEEIDIVFADYKC</sequence>
<proteinExistence type="predicted"/>